<organism evidence="1 2">
    <name type="scientific">Luteibacter rhizovicinus DSM 16549</name>
    <dbReference type="NCBI Taxonomy" id="1440763"/>
    <lineage>
        <taxon>Bacteria</taxon>
        <taxon>Pseudomonadati</taxon>
        <taxon>Pseudomonadota</taxon>
        <taxon>Gammaproteobacteria</taxon>
        <taxon>Lysobacterales</taxon>
        <taxon>Rhodanobacteraceae</taxon>
        <taxon>Luteibacter</taxon>
    </lineage>
</organism>
<keyword evidence="2" id="KW-1185">Reference proteome</keyword>
<evidence type="ECO:0000313" key="1">
    <source>
        <dbReference type="EMBL" id="APG03287.1"/>
    </source>
</evidence>
<dbReference type="Proteomes" id="UP000182987">
    <property type="component" value="Chromosome"/>
</dbReference>
<dbReference type="STRING" id="1440763.BJI69_04760"/>
<gene>
    <name evidence="1" type="ORF">BJI69_04760</name>
</gene>
<dbReference type="Pfam" id="PF06532">
    <property type="entry name" value="NrsF"/>
    <property type="match status" value="1"/>
</dbReference>
<dbReference type="PATRIC" id="fig|1440763.5.peg.927"/>
<accession>A0A0G9HJ78</accession>
<dbReference type="AlphaFoldDB" id="A0A0G9HJ78"/>
<dbReference type="KEGG" id="lrz:BJI69_04760"/>
<sequence length="213" mass="22343">MKTDDFIAMLANEAPPVDRRAPGRRFALALLIGFAAATLLMAAGLGLRPDIATAIHLPMFWMRLGFAACIGAAALLLTLRLSRPGVRIGARWAGLAAPVAAGWAGMAVVLAQAPAGARLPLLLGHTWHVCAILIAVLSTPTFLAMLWAVRGMAPVRPRVTGAAVGMLAGATATVAYCLHCPEMSPAFWSTWYLLGMAIPAAVGALIGPRVFRW</sequence>
<dbReference type="OrthoDB" id="6059252at2"/>
<proteinExistence type="predicted"/>
<dbReference type="InterPro" id="IPR009495">
    <property type="entry name" value="NrsF"/>
</dbReference>
<evidence type="ECO:0000313" key="2">
    <source>
        <dbReference type="Proteomes" id="UP000182987"/>
    </source>
</evidence>
<name>A0A0G9HJ78_9GAMM</name>
<dbReference type="RefSeq" id="WP_046966850.1">
    <property type="nucleotide sequence ID" value="NZ_CP017480.1"/>
</dbReference>
<dbReference type="EMBL" id="CP017480">
    <property type="protein sequence ID" value="APG03287.1"/>
    <property type="molecule type" value="Genomic_DNA"/>
</dbReference>
<reference evidence="2" key="1">
    <citation type="submission" date="2016-09" db="EMBL/GenBank/DDBJ databases">
        <authorList>
            <person name="Lysoe E."/>
        </authorList>
    </citation>
    <scope>NUCLEOTIDE SEQUENCE [LARGE SCALE GENOMIC DNA]</scope>
    <source>
        <strain evidence="2">LJ96T</strain>
    </source>
</reference>
<protein>
    <submittedName>
        <fullName evidence="1">Uncharacterized protein</fullName>
    </submittedName>
</protein>